<dbReference type="InterPro" id="IPR013083">
    <property type="entry name" value="Znf_RING/FYVE/PHD"/>
</dbReference>
<evidence type="ECO:0000256" key="14">
    <source>
        <dbReference type="PROSITE-ProRule" id="PRU00502"/>
    </source>
</evidence>
<feature type="domain" description="UBA" evidence="16">
    <location>
        <begin position="587"/>
        <end position="628"/>
    </location>
</feature>
<keyword evidence="6 14" id="KW-0863">Zinc-finger</keyword>
<evidence type="ECO:0000256" key="1">
    <source>
        <dbReference type="ARBA" id="ARBA00000707"/>
    </source>
</evidence>
<evidence type="ECO:0000256" key="13">
    <source>
        <dbReference type="PIRSR" id="PIRSR016308-3"/>
    </source>
</evidence>
<dbReference type="GO" id="GO:0004843">
    <property type="term" value="F:cysteine-type deubiquitinase activity"/>
    <property type="evidence" value="ECO:0007669"/>
    <property type="project" value="UniProtKB-UniRule"/>
</dbReference>
<evidence type="ECO:0000256" key="10">
    <source>
        <dbReference type="ARBA" id="ARBA00022833"/>
    </source>
</evidence>
<feature type="active site" description="Proton acceptor" evidence="12">
    <location>
        <position position="738"/>
    </location>
</feature>
<keyword evidence="5" id="KW-0677">Repeat</keyword>
<name>A0A8H7PM75_MORIS</name>
<keyword evidence="20" id="KW-1185">Reference proteome</keyword>
<sequence>MTACPHIDLAQLQLPTSFSSIYKDECTQCFDSQDSPNGIDVCLTCFNGGCADPSKNHAHLHFSKAQHPIVLNMRRIAKDPPKRRSEDESPPPPKISKLAIVPENEEDKYHYITKAKCYACDGVEIDAAHPQLKTVIDAVVNAQSSAQKSEVQAWEEEVTACEHTLCLEQQPSKQLESQQLAHCSECDLRENLWLCLTCGTLGCGRRQYDGSGGNNHGLEHYEKTGHGVACKLGTITPEGTADIYCYLCNDARLDPELASHLANWGISVSNQQKTEKSMTELVSMQLEQNLKFDFSMTTEDGKQLPSLFGSGYTGLKNLGNSCYMGSVLQSIFDLQTFKDRYFADAQAHFQSCTSEPANCLDCQLHKMADGLWSGRYSEGKKDPDSDHLAQDGISPAMLKALVGKGHPEFSTMRQQDAHEFFQYLASAIEKKEKASGSSHDPTKLFEFELEQRLQCTTCQKVRYQRDLTKDIMLPVPEKTKEGEEGYEPVNFYECLDLFVAPEHLEYQCPSCDKKTEAVKTVKFATFPETLVMQINRFKIVNWVPTKIAVPIQIPDESLSMDKYLGSGQLDNEELLPETSTASSNEPSFDQAALDQLLAMGFPENRCKRALMNTGHNGAETAMNWLFEHMEDPGIDDPISQEPAASATEASADQVELLMGMGFSQAQAKKALRETNGDPERAVDWLFSHPDEPVDGDNSAGGSEGAPQEKKSVGDATLPANFDVKSFVSHKGTSVHCGHYVAHVNKNGQWTLFNDNKVAAAPKPESTSDAYIFFLQRQR</sequence>
<dbReference type="CDD" id="cd14386">
    <property type="entry name" value="UBA2_UBP5"/>
    <property type="match status" value="1"/>
</dbReference>
<dbReference type="OrthoDB" id="361536at2759"/>
<dbReference type="Proteomes" id="UP000654370">
    <property type="component" value="Unassembled WGS sequence"/>
</dbReference>
<evidence type="ECO:0000256" key="3">
    <source>
        <dbReference type="ARBA" id="ARBA00022670"/>
    </source>
</evidence>
<dbReference type="GO" id="GO:0005829">
    <property type="term" value="C:cytosol"/>
    <property type="evidence" value="ECO:0007669"/>
    <property type="project" value="TreeGrafter"/>
</dbReference>
<evidence type="ECO:0000256" key="8">
    <source>
        <dbReference type="ARBA" id="ARBA00022801"/>
    </source>
</evidence>
<dbReference type="Gene3D" id="3.90.70.10">
    <property type="entry name" value="Cysteine proteinases"/>
    <property type="match status" value="1"/>
</dbReference>
<keyword evidence="7 11" id="KW-0833">Ubl conjugation pathway</keyword>
<evidence type="ECO:0000256" key="12">
    <source>
        <dbReference type="PIRSR" id="PIRSR016308-1"/>
    </source>
</evidence>
<feature type="binding site" evidence="13">
    <location>
        <position position="203"/>
    </location>
    <ligand>
        <name>Zn(2+)</name>
        <dbReference type="ChEBI" id="CHEBI:29105"/>
    </ligand>
</feature>
<dbReference type="GO" id="GO:0008270">
    <property type="term" value="F:zinc ion binding"/>
    <property type="evidence" value="ECO:0007669"/>
    <property type="project" value="UniProtKB-UniRule"/>
</dbReference>
<dbReference type="SUPFAM" id="SSF54001">
    <property type="entry name" value="Cysteine proteinases"/>
    <property type="match status" value="1"/>
</dbReference>
<evidence type="ECO:0000256" key="7">
    <source>
        <dbReference type="ARBA" id="ARBA00022786"/>
    </source>
</evidence>
<dbReference type="CDD" id="cd02658">
    <property type="entry name" value="Peptidase_C19B"/>
    <property type="match status" value="1"/>
</dbReference>
<keyword evidence="3 11" id="KW-0645">Protease</keyword>
<evidence type="ECO:0000256" key="9">
    <source>
        <dbReference type="ARBA" id="ARBA00022807"/>
    </source>
</evidence>
<keyword evidence="9 11" id="KW-0788">Thiol protease</keyword>
<protein>
    <recommendedName>
        <fullName evidence="11">Ubiquitin carboxyl-terminal hydrolase</fullName>
        <ecNumber evidence="11">3.4.19.12</ecNumber>
    </recommendedName>
</protein>
<feature type="binding site" evidence="13">
    <location>
        <position position="183"/>
    </location>
    <ligand>
        <name>Zn(2+)</name>
        <dbReference type="ChEBI" id="CHEBI:29105"/>
    </ligand>
</feature>
<dbReference type="InterPro" id="IPR009060">
    <property type="entry name" value="UBA-like_sf"/>
</dbReference>
<dbReference type="FunFam" id="1.10.8.10:FF:000086">
    <property type="entry name" value="Ubiquitin carboxyl-terminal hydrolase"/>
    <property type="match status" value="1"/>
</dbReference>
<dbReference type="Pfam" id="PF17807">
    <property type="entry name" value="zf-UBP_var"/>
    <property type="match status" value="1"/>
</dbReference>
<dbReference type="Gene3D" id="3.30.40.10">
    <property type="entry name" value="Zinc/RING finger domain, C3HC4 (zinc finger)"/>
    <property type="match status" value="2"/>
</dbReference>
<dbReference type="SMART" id="SM00290">
    <property type="entry name" value="ZnF_UBP"/>
    <property type="match status" value="2"/>
</dbReference>
<dbReference type="Pfam" id="PF00627">
    <property type="entry name" value="UBA"/>
    <property type="match status" value="2"/>
</dbReference>
<feature type="domain" description="UBP-type" evidence="18">
    <location>
        <begin position="2"/>
        <end position="108"/>
    </location>
</feature>
<feature type="region of interest" description="Disordered" evidence="15">
    <location>
        <begin position="682"/>
        <end position="715"/>
    </location>
</feature>
<reference evidence="19" key="1">
    <citation type="submission" date="2020-12" db="EMBL/GenBank/DDBJ databases">
        <title>Metabolic potential, ecology and presence of endohyphal bacteria is reflected in genomic diversity of Mucoromycotina.</title>
        <authorList>
            <person name="Muszewska A."/>
            <person name="Okrasinska A."/>
            <person name="Steczkiewicz K."/>
            <person name="Drgas O."/>
            <person name="Orlowska M."/>
            <person name="Perlinska-Lenart U."/>
            <person name="Aleksandrzak-Piekarczyk T."/>
            <person name="Szatraj K."/>
            <person name="Zielenkiewicz U."/>
            <person name="Pilsyk S."/>
            <person name="Malc E."/>
            <person name="Mieczkowski P."/>
            <person name="Kruszewska J.S."/>
            <person name="Biernat P."/>
            <person name="Pawlowska J."/>
        </authorList>
    </citation>
    <scope>NUCLEOTIDE SEQUENCE</scope>
    <source>
        <strain evidence="19">WA0000067209</strain>
    </source>
</reference>
<gene>
    <name evidence="19" type="ORF">INT43_005668</name>
</gene>
<feature type="active site" description="Nucleophile" evidence="12">
    <location>
        <position position="322"/>
    </location>
</feature>
<evidence type="ECO:0000313" key="20">
    <source>
        <dbReference type="Proteomes" id="UP000654370"/>
    </source>
</evidence>
<dbReference type="PIRSF" id="PIRSF016308">
    <property type="entry name" value="UBP"/>
    <property type="match status" value="1"/>
</dbReference>
<feature type="binding site" evidence="13">
    <location>
        <position position="186"/>
    </location>
    <ligand>
        <name>Zn(2+)</name>
        <dbReference type="ChEBI" id="CHEBI:29105"/>
    </ligand>
</feature>
<comment type="catalytic activity">
    <reaction evidence="1 11">
        <text>Thiol-dependent hydrolysis of ester, thioester, amide, peptide and isopeptide bonds formed by the C-terminal Gly of ubiquitin (a 76-residue protein attached to proteins as an intracellular targeting signal).</text>
        <dbReference type="EC" id="3.4.19.12"/>
    </reaction>
</comment>
<comment type="caution">
    <text evidence="19">The sequence shown here is derived from an EMBL/GenBank/DDBJ whole genome shotgun (WGS) entry which is preliminary data.</text>
</comment>
<feature type="binding site" evidence="13">
    <location>
        <position position="216"/>
    </location>
    <ligand>
        <name>Zn(2+)</name>
        <dbReference type="ChEBI" id="CHEBI:29105"/>
    </ligand>
</feature>
<dbReference type="Pfam" id="PF02148">
    <property type="entry name" value="zf-UBP"/>
    <property type="match status" value="1"/>
</dbReference>
<dbReference type="InterPro" id="IPR001394">
    <property type="entry name" value="Peptidase_C19_UCH"/>
</dbReference>
<evidence type="ECO:0000256" key="5">
    <source>
        <dbReference type="ARBA" id="ARBA00022737"/>
    </source>
</evidence>
<dbReference type="FunFam" id="3.30.40.10:FF:000396">
    <property type="entry name" value="Ubiquitin carboxyl-terminal hydrolase"/>
    <property type="match status" value="1"/>
</dbReference>
<evidence type="ECO:0000256" key="15">
    <source>
        <dbReference type="SAM" id="MobiDB-lite"/>
    </source>
</evidence>
<keyword evidence="8 11" id="KW-0378">Hydrolase</keyword>
<dbReference type="FunFam" id="1.10.8.10:FF:000103">
    <property type="entry name" value="Ubiquitin carboxyl-terminal hydrolase"/>
    <property type="match status" value="1"/>
</dbReference>
<keyword evidence="4 11" id="KW-0479">Metal-binding</keyword>
<dbReference type="AlphaFoldDB" id="A0A8H7PM75"/>
<dbReference type="InterPro" id="IPR041432">
    <property type="entry name" value="UBP13_Znf-UBP_var"/>
</dbReference>
<feature type="domain" description="UBA" evidence="16">
    <location>
        <begin position="648"/>
        <end position="688"/>
    </location>
</feature>
<dbReference type="SUPFAM" id="SSF46934">
    <property type="entry name" value="UBA-like"/>
    <property type="match status" value="1"/>
</dbReference>
<comment type="similarity">
    <text evidence="2 11">Belongs to the peptidase C19 family.</text>
</comment>
<dbReference type="InterPro" id="IPR028889">
    <property type="entry name" value="USP"/>
</dbReference>
<dbReference type="SMART" id="SM00165">
    <property type="entry name" value="UBA"/>
    <property type="match status" value="2"/>
</dbReference>
<dbReference type="InterPro" id="IPR016652">
    <property type="entry name" value="Ubiquitinyl_hydrolase"/>
</dbReference>
<dbReference type="InterPro" id="IPR015940">
    <property type="entry name" value="UBA"/>
</dbReference>
<dbReference type="InterPro" id="IPR050164">
    <property type="entry name" value="Peptidase_C19"/>
</dbReference>
<organism evidence="19 20">
    <name type="scientific">Mortierella isabellina</name>
    <name type="common">Filamentous fungus</name>
    <name type="synonym">Umbelopsis isabellina</name>
    <dbReference type="NCBI Taxonomy" id="91625"/>
    <lineage>
        <taxon>Eukaryota</taxon>
        <taxon>Fungi</taxon>
        <taxon>Fungi incertae sedis</taxon>
        <taxon>Mucoromycota</taxon>
        <taxon>Mucoromycotina</taxon>
        <taxon>Umbelopsidomycetes</taxon>
        <taxon>Umbelopsidales</taxon>
        <taxon>Umbelopsidaceae</taxon>
        <taxon>Umbelopsis</taxon>
    </lineage>
</organism>
<dbReference type="Pfam" id="PF00443">
    <property type="entry name" value="UCH"/>
    <property type="match status" value="1"/>
</dbReference>
<dbReference type="SUPFAM" id="SSF57850">
    <property type="entry name" value="RING/U-box"/>
    <property type="match status" value="2"/>
</dbReference>
<feature type="domain" description="UBP-type" evidence="18">
    <location>
        <begin position="159"/>
        <end position="268"/>
    </location>
</feature>
<dbReference type="InterPro" id="IPR038765">
    <property type="entry name" value="Papain-like_cys_pep_sf"/>
</dbReference>
<accession>A0A8H7PM75</accession>
<dbReference type="Gene3D" id="1.10.8.10">
    <property type="entry name" value="DNA helicase RuvA subunit, C-terminal domain"/>
    <property type="match status" value="2"/>
</dbReference>
<evidence type="ECO:0000256" key="6">
    <source>
        <dbReference type="ARBA" id="ARBA00022771"/>
    </source>
</evidence>
<proteinExistence type="inferred from homology"/>
<dbReference type="PANTHER" id="PTHR24006">
    <property type="entry name" value="UBIQUITIN CARBOXYL-TERMINAL HYDROLASE"/>
    <property type="match status" value="1"/>
</dbReference>
<dbReference type="InterPro" id="IPR001607">
    <property type="entry name" value="Znf_UBP"/>
</dbReference>
<evidence type="ECO:0000259" key="17">
    <source>
        <dbReference type="PROSITE" id="PS50235"/>
    </source>
</evidence>
<dbReference type="EC" id="3.4.19.12" evidence="11"/>
<dbReference type="PROSITE" id="PS50235">
    <property type="entry name" value="USP_3"/>
    <property type="match status" value="1"/>
</dbReference>
<dbReference type="PROSITE" id="PS50271">
    <property type="entry name" value="ZF_UBP"/>
    <property type="match status" value="2"/>
</dbReference>
<evidence type="ECO:0000313" key="19">
    <source>
        <dbReference type="EMBL" id="KAG2176428.1"/>
    </source>
</evidence>
<dbReference type="PROSITE" id="PS50030">
    <property type="entry name" value="UBA"/>
    <property type="match status" value="2"/>
</dbReference>
<evidence type="ECO:0000259" key="16">
    <source>
        <dbReference type="PROSITE" id="PS50030"/>
    </source>
</evidence>
<dbReference type="GO" id="GO:0006508">
    <property type="term" value="P:proteolysis"/>
    <property type="evidence" value="ECO:0007669"/>
    <property type="project" value="UniProtKB-KW"/>
</dbReference>
<feature type="domain" description="USP" evidence="17">
    <location>
        <begin position="313"/>
        <end position="777"/>
    </location>
</feature>
<dbReference type="GO" id="GO:0016579">
    <property type="term" value="P:protein deubiquitination"/>
    <property type="evidence" value="ECO:0007669"/>
    <property type="project" value="InterPro"/>
</dbReference>
<evidence type="ECO:0000256" key="11">
    <source>
        <dbReference type="PIRNR" id="PIRNR016308"/>
    </source>
</evidence>
<dbReference type="PANTHER" id="PTHR24006:SF664">
    <property type="entry name" value="UBIQUITIN CARBOXYL-TERMINAL HYDROLASE"/>
    <property type="match status" value="1"/>
</dbReference>
<dbReference type="EMBL" id="JAEPQZ010000010">
    <property type="protein sequence ID" value="KAG2176428.1"/>
    <property type="molecule type" value="Genomic_DNA"/>
</dbReference>
<dbReference type="FunFam" id="3.30.40.10:FF:000587">
    <property type="entry name" value="Ubiquitin carboxyl-terminal hydrolase"/>
    <property type="match status" value="1"/>
</dbReference>
<dbReference type="CDD" id="cd14385">
    <property type="entry name" value="UBA1_spUBP14_like"/>
    <property type="match status" value="1"/>
</dbReference>
<evidence type="ECO:0000256" key="2">
    <source>
        <dbReference type="ARBA" id="ARBA00009085"/>
    </source>
</evidence>
<keyword evidence="10 11" id="KW-0862">Zinc</keyword>
<evidence type="ECO:0000259" key="18">
    <source>
        <dbReference type="PROSITE" id="PS50271"/>
    </source>
</evidence>
<dbReference type="GO" id="GO:0005634">
    <property type="term" value="C:nucleus"/>
    <property type="evidence" value="ECO:0007669"/>
    <property type="project" value="TreeGrafter"/>
</dbReference>
<evidence type="ECO:0000256" key="4">
    <source>
        <dbReference type="ARBA" id="ARBA00022723"/>
    </source>
</evidence>